<reference evidence="2" key="2">
    <citation type="journal article" date="2015" name="Data Brief">
        <title>Shoot transcriptome of the giant reed, Arundo donax.</title>
        <authorList>
            <person name="Barrero R.A."/>
            <person name="Guerrero F.D."/>
            <person name="Moolhuijzen P."/>
            <person name="Goolsby J.A."/>
            <person name="Tidwell J."/>
            <person name="Bellgard S.E."/>
            <person name="Bellgard M.I."/>
        </authorList>
    </citation>
    <scope>NUCLEOTIDE SEQUENCE</scope>
    <source>
        <tissue evidence="2">Shoot tissue taken approximately 20 cm above the soil surface</tissue>
    </source>
</reference>
<proteinExistence type="predicted"/>
<feature type="region of interest" description="Disordered" evidence="1">
    <location>
        <begin position="1"/>
        <end position="44"/>
    </location>
</feature>
<accession>A0A0A9BP14</accession>
<organism evidence="2">
    <name type="scientific">Arundo donax</name>
    <name type="common">Giant reed</name>
    <name type="synonym">Donax arundinaceus</name>
    <dbReference type="NCBI Taxonomy" id="35708"/>
    <lineage>
        <taxon>Eukaryota</taxon>
        <taxon>Viridiplantae</taxon>
        <taxon>Streptophyta</taxon>
        <taxon>Embryophyta</taxon>
        <taxon>Tracheophyta</taxon>
        <taxon>Spermatophyta</taxon>
        <taxon>Magnoliopsida</taxon>
        <taxon>Liliopsida</taxon>
        <taxon>Poales</taxon>
        <taxon>Poaceae</taxon>
        <taxon>PACMAD clade</taxon>
        <taxon>Arundinoideae</taxon>
        <taxon>Arundineae</taxon>
        <taxon>Arundo</taxon>
    </lineage>
</organism>
<evidence type="ECO:0000313" key="2">
    <source>
        <dbReference type="EMBL" id="JAD63918.1"/>
    </source>
</evidence>
<evidence type="ECO:0000256" key="1">
    <source>
        <dbReference type="SAM" id="MobiDB-lite"/>
    </source>
</evidence>
<sequence>MSLGRLLPVDARAGEGRGLRDRGGAWEGREEAAAAGAEGEALERVPEVEGEGVERAAPANQRHGLVGWIGGSSW</sequence>
<reference evidence="2" key="1">
    <citation type="submission" date="2014-09" db="EMBL/GenBank/DDBJ databases">
        <authorList>
            <person name="Magalhaes I.L.F."/>
            <person name="Oliveira U."/>
            <person name="Santos F.R."/>
            <person name="Vidigal T.H.D.A."/>
            <person name="Brescovit A.D."/>
            <person name="Santos A.J."/>
        </authorList>
    </citation>
    <scope>NUCLEOTIDE SEQUENCE</scope>
    <source>
        <tissue evidence="2">Shoot tissue taken approximately 20 cm above the soil surface</tissue>
    </source>
</reference>
<dbReference type="AlphaFoldDB" id="A0A0A9BP14"/>
<dbReference type="EMBL" id="GBRH01233977">
    <property type="protein sequence ID" value="JAD63918.1"/>
    <property type="molecule type" value="Transcribed_RNA"/>
</dbReference>
<name>A0A0A9BP14_ARUDO</name>
<feature type="compositionally biased region" description="Basic and acidic residues" evidence="1">
    <location>
        <begin position="12"/>
        <end position="32"/>
    </location>
</feature>
<protein>
    <submittedName>
        <fullName evidence="2">Uncharacterized protein</fullName>
    </submittedName>
</protein>